<keyword evidence="6" id="KW-1185">Reference proteome</keyword>
<evidence type="ECO:0000259" key="2">
    <source>
        <dbReference type="Pfam" id="PF04717"/>
    </source>
</evidence>
<dbReference type="InterPro" id="IPR046864">
    <property type="entry name" value="VasX_N"/>
</dbReference>
<dbReference type="InterPro" id="IPR037026">
    <property type="entry name" value="Vgr_OB-fold_dom_sf"/>
</dbReference>
<dbReference type="NCBIfam" id="TIGR03361">
    <property type="entry name" value="VI_Rhs_Vgr"/>
    <property type="match status" value="1"/>
</dbReference>
<dbReference type="NCBIfam" id="TIGR01646">
    <property type="entry name" value="vgr_GE"/>
    <property type="match status" value="1"/>
</dbReference>
<dbReference type="SUPFAM" id="SSF69255">
    <property type="entry name" value="gp5 N-terminal domain-like"/>
    <property type="match status" value="1"/>
</dbReference>
<dbReference type="SUPFAM" id="SSF69279">
    <property type="entry name" value="Phage tail proteins"/>
    <property type="match status" value="2"/>
</dbReference>
<dbReference type="Pfam" id="PF20249">
    <property type="entry name" value="VasX_N"/>
    <property type="match status" value="1"/>
</dbReference>
<comment type="similarity">
    <text evidence="1">Belongs to the VgrG protein family.</text>
</comment>
<dbReference type="PANTHER" id="PTHR32305">
    <property type="match status" value="1"/>
</dbReference>
<dbReference type="InterPro" id="IPR006533">
    <property type="entry name" value="T6SS_Vgr_RhsGE"/>
</dbReference>
<dbReference type="SUPFAM" id="SSF69349">
    <property type="entry name" value="Phage fibre proteins"/>
    <property type="match status" value="1"/>
</dbReference>
<dbReference type="Gene3D" id="4.10.220.110">
    <property type="match status" value="1"/>
</dbReference>
<dbReference type="PANTHER" id="PTHR32305:SF11">
    <property type="entry name" value="TYPE VI SECRETION SYSTEM SPIKE PROTEIN VGRG3"/>
    <property type="match status" value="1"/>
</dbReference>
<dbReference type="Gene3D" id="2.30.110.50">
    <property type="match status" value="1"/>
</dbReference>
<dbReference type="Gene3D" id="3.55.50.10">
    <property type="entry name" value="Baseplate protein-like domains"/>
    <property type="match status" value="1"/>
</dbReference>
<feature type="domain" description="Gp5/Type VI secretion system Vgr C-terminal trimerisation" evidence="4">
    <location>
        <begin position="485"/>
        <end position="589"/>
    </location>
</feature>
<feature type="domain" description="Toxin VasX N-terminal region" evidence="3">
    <location>
        <begin position="712"/>
        <end position="847"/>
    </location>
</feature>
<dbReference type="Pfam" id="PF04717">
    <property type="entry name" value="Phage_base_V"/>
    <property type="match status" value="1"/>
</dbReference>
<dbReference type="InterPro" id="IPR054030">
    <property type="entry name" value="Gp5_Vgr_C"/>
</dbReference>
<feature type="domain" description="Gp5/Type VI secretion system Vgr protein OB-fold" evidence="2">
    <location>
        <begin position="400"/>
        <end position="467"/>
    </location>
</feature>
<evidence type="ECO:0000259" key="3">
    <source>
        <dbReference type="Pfam" id="PF20249"/>
    </source>
</evidence>
<dbReference type="Gene3D" id="2.40.50.230">
    <property type="entry name" value="Gp5 N-terminal domain"/>
    <property type="match status" value="1"/>
</dbReference>
<gene>
    <name evidence="5" type="ORF">SAMN02745148_02285</name>
</gene>
<dbReference type="InterPro" id="IPR017847">
    <property type="entry name" value="T6SS_RhsGE_Vgr_subset"/>
</dbReference>
<dbReference type="EMBL" id="FQUJ01000009">
    <property type="protein sequence ID" value="SHF30227.1"/>
    <property type="molecule type" value="Genomic_DNA"/>
</dbReference>
<accession>A0A1M5AJD2</accession>
<evidence type="ECO:0000259" key="4">
    <source>
        <dbReference type="Pfam" id="PF22178"/>
    </source>
</evidence>
<dbReference type="CDD" id="cd20708">
    <property type="entry name" value="MIX_IV"/>
    <property type="match status" value="1"/>
</dbReference>
<reference evidence="5 6" key="1">
    <citation type="submission" date="2016-11" db="EMBL/GenBank/DDBJ databases">
        <authorList>
            <person name="Jaros S."/>
            <person name="Januszkiewicz K."/>
            <person name="Wedrychowicz H."/>
        </authorList>
    </citation>
    <scope>NUCLEOTIDE SEQUENCE [LARGE SCALE GENOMIC DNA]</scope>
    <source>
        <strain evidence="5 6">DSM 19980</strain>
    </source>
</reference>
<sequence length="1564" mass="171357">MATSTGLRFTLTRGDGASNDAGADLAVVDFHLEEALSRPFELTVTLASPRPDLAAGDWLEREVTLTVWQDGAALRRVHGVVAEFAQGDRGHRRTFYTLLVRPALWRLSLRHNSRIFQQVSPLTIINTLLAERGIQDATFAVTREPAEREYCVQYRETDLAFIERLAAEEGLFYCHEFEDKAGGAHRLVFADAPNVLGNLGPRTYHSRSGGTAPARHLRRLRQTARVRPASAMLKDYSFKQPAYSQLHQAQLHEQVGSELEEHAQRTDYEHFDYPGRYKADASGQAFTKTRLEQLRSDALTVNAESDLPELRPGARFTLTEHDSEEMNRGWQVIKVVHKGTQPQALEEDAVGGEGATTYTNTLILMPADQPWRAELNAKPRVDGPQVAFVVGPEGEEIHCDAHGRVKVQFPWDRYAKPDDTASAWIRVAQGWAGGGYGAIAIPRVGHEVIVSFLEGDPDQPLITGRTYHAVNTPPYALPEHKTRTVIRTQTHQGEGFNELRFEDAQDNEQIWVHAQKDLELITENDRTEAIHRDSHLAVQRDRLSAIERDDHLHVHGERREQIDGDDHRIVGQTCHERYGRAQLVETGREVHYQAGKQAVFEAGAEITLAAGGSFLKLDPSGITISGPGIRVNAGGSPGSGTGQAALAALLPGHVVPESSERPSVVPPAARLKQHYVQHQTALRESQRADGAQDAQERNAEEAVVAEELQLAALIPVRYALGYEELSSDFLSVLDVPDLGGSLLAESDAQESVPLSYVARPLRDGWCYVWLETQRRLVEYRVTQGMLDETSRGGPIVMPGGGAYLFLPADAPARLAWSPVRWSERHYAKLQGNSEHRQALMRAIVPGQGPASGPLAWATQVPELNGAPPSVFAWSSEPGAELPRWETMMPTLTQAEIQAVAVIDDPWGLLLDLAHLVRAVLNRREAWFAEEGEERSLAQQILALAKQNREFWAELPTLADQPRIEEAATRYDAEIAERDAQLAALLADWQCWMETTQAQGASLQAAQRHFDPAEAEHHDAMETLWSAVLLGPTQSRAGAASVERLMDPARSFWAPDTEHSLWAALLGHREPLTLADVTRLLAVGDLGADNDWQGWANGLNQLSATLGQTSAALREGLFVALGPLIGPLLKQHGAASAHHTLVAGYFAAALARSGQRLSATPVPAQVMVDWLNAPGARAANAPASLGRLRPDLLPELQGKTLTTLRLAAPASAPTGNPFVEALGDARLKSLLLILNGVMLVEAGEALVEEGRSFDTTTGFLSSLFGTAAVAGAIGQQVLELKADRVLATEGMSAVWKARYEFFLIAGQGTSFTLGLATAFDSVYFGRQALDSLGRGDRDSAAVQAGMSAASAGQAALAARAFWLYRRARAALLMGRTLEASALASRAGAPGAMLGLVLLIVGGAISLRFTREKPLQQWLRNTRFGTHPAAWAGDLAQELDRLFRLLYAPRARLERRDEWNHALNTRHVAVWLTIEFPGATPPFPGMFTWQAKERWKAGWFGSETRDVVLTEKDLALDIGERHRGGPAYRRIYHATPEDETLLAIGGTLHYRPHPGLILQPFTLSID</sequence>
<name>A0A1M5AJD2_9GAMM</name>
<evidence type="ECO:0000313" key="5">
    <source>
        <dbReference type="EMBL" id="SHF30227.1"/>
    </source>
</evidence>
<dbReference type="STRING" id="1121942.SAMN02745148_02285"/>
<evidence type="ECO:0000256" key="1">
    <source>
        <dbReference type="ARBA" id="ARBA00005558"/>
    </source>
</evidence>
<dbReference type="Pfam" id="PF22178">
    <property type="entry name" value="Gp5_trimer_C"/>
    <property type="match status" value="1"/>
</dbReference>
<protein>
    <submittedName>
        <fullName evidence="5">Rhs element Vgr protein</fullName>
    </submittedName>
</protein>
<dbReference type="Pfam" id="PF05954">
    <property type="entry name" value="Phage_GPD"/>
    <property type="match status" value="1"/>
</dbReference>
<dbReference type="InterPro" id="IPR006531">
    <property type="entry name" value="Gp5/Vgr_OB"/>
</dbReference>
<dbReference type="Proteomes" id="UP000184346">
    <property type="component" value="Unassembled WGS sequence"/>
</dbReference>
<dbReference type="InterPro" id="IPR050708">
    <property type="entry name" value="T6SS_VgrG/RHS"/>
</dbReference>
<organism evidence="5 6">
    <name type="scientific">Modicisalibacter ilicicola DSM 19980</name>
    <dbReference type="NCBI Taxonomy" id="1121942"/>
    <lineage>
        <taxon>Bacteria</taxon>
        <taxon>Pseudomonadati</taxon>
        <taxon>Pseudomonadota</taxon>
        <taxon>Gammaproteobacteria</taxon>
        <taxon>Oceanospirillales</taxon>
        <taxon>Halomonadaceae</taxon>
        <taxon>Modicisalibacter</taxon>
    </lineage>
</organism>
<proteinExistence type="inferred from homology"/>
<evidence type="ECO:0000313" key="6">
    <source>
        <dbReference type="Proteomes" id="UP000184346"/>
    </source>
</evidence>